<evidence type="ECO:0000259" key="1">
    <source>
        <dbReference type="Pfam" id="PF18818"/>
    </source>
</evidence>
<accession>A0A1V1NUV0</accession>
<dbReference type="AlphaFoldDB" id="A0A1V1NUV0"/>
<proteinExistence type="predicted"/>
<dbReference type="EMBL" id="ATBP01002109">
    <property type="protein sequence ID" value="ETR66276.1"/>
    <property type="molecule type" value="Genomic_DNA"/>
</dbReference>
<dbReference type="Proteomes" id="UP000189670">
    <property type="component" value="Unassembled WGS sequence"/>
</dbReference>
<protein>
    <submittedName>
        <fullName evidence="2">Antirestriction protein</fullName>
    </submittedName>
</protein>
<evidence type="ECO:0000313" key="2">
    <source>
        <dbReference type="EMBL" id="ETR66276.1"/>
    </source>
</evidence>
<dbReference type="InterPro" id="IPR041459">
    <property type="entry name" value="MPTase-PolyVal"/>
</dbReference>
<evidence type="ECO:0000313" key="3">
    <source>
        <dbReference type="Proteomes" id="UP000189670"/>
    </source>
</evidence>
<dbReference type="Pfam" id="PF18818">
    <property type="entry name" value="MPTase-PolyVal"/>
    <property type="match status" value="1"/>
</dbReference>
<reference evidence="3" key="1">
    <citation type="submission" date="2012-11" db="EMBL/GenBank/DDBJ databases">
        <authorList>
            <person name="Lucero-Rivera Y.E."/>
            <person name="Tovar-Ramirez D."/>
        </authorList>
    </citation>
    <scope>NUCLEOTIDE SEQUENCE [LARGE SCALE GENOMIC DNA]</scope>
    <source>
        <strain evidence="3">Araruama</strain>
    </source>
</reference>
<feature type="domain" description="Polyvalent protein metallopeptidase" evidence="1">
    <location>
        <begin position="10"/>
        <end position="138"/>
    </location>
</feature>
<organism evidence="2 3">
    <name type="scientific">Candidatus Magnetoglobus multicellularis str. Araruama</name>
    <dbReference type="NCBI Taxonomy" id="890399"/>
    <lineage>
        <taxon>Bacteria</taxon>
        <taxon>Pseudomonadati</taxon>
        <taxon>Thermodesulfobacteriota</taxon>
        <taxon>Desulfobacteria</taxon>
        <taxon>Desulfobacterales</taxon>
        <taxon>Desulfobacteraceae</taxon>
        <taxon>Candidatus Magnetoglobus</taxon>
    </lineage>
</organism>
<sequence length="158" mass="18151">MQPIKIIKLVEKFVLNTNADIKYIGDQAKYLIEMDRIEMPPRNKYFTTKTSTATESYYSTLLHELLHWTGHELRCSRKFSQLGENSNYAKEELIAELGAAFLCADLNITNTPRQDHAQYLNHWLTVIKEDPVFLKKSAALAEKGVDWLNSLQNDKSAS</sequence>
<name>A0A1V1NUV0_9BACT</name>
<gene>
    <name evidence="2" type="ORF">OMM_05727</name>
</gene>
<comment type="caution">
    <text evidence="2">The sequence shown here is derived from an EMBL/GenBank/DDBJ whole genome shotgun (WGS) entry which is preliminary data.</text>
</comment>